<dbReference type="EMBL" id="BARV01038923">
    <property type="protein sequence ID" value="GAI52279.1"/>
    <property type="molecule type" value="Genomic_DNA"/>
</dbReference>
<dbReference type="AlphaFoldDB" id="X1R9K7"/>
<dbReference type="GO" id="GO:0003676">
    <property type="term" value="F:nucleic acid binding"/>
    <property type="evidence" value="ECO:0007669"/>
    <property type="project" value="InterPro"/>
</dbReference>
<accession>X1R9K7</accession>
<feature type="non-terminal residue" evidence="1">
    <location>
        <position position="1"/>
    </location>
</feature>
<name>X1R9K7_9ZZZZ</name>
<reference evidence="1" key="1">
    <citation type="journal article" date="2014" name="Front. Microbiol.">
        <title>High frequency of phylogenetically diverse reductive dehalogenase-homologous genes in deep subseafloor sedimentary metagenomes.</title>
        <authorList>
            <person name="Kawai M."/>
            <person name="Futagami T."/>
            <person name="Toyoda A."/>
            <person name="Takaki Y."/>
            <person name="Nishi S."/>
            <person name="Hori S."/>
            <person name="Arai W."/>
            <person name="Tsubouchi T."/>
            <person name="Morono Y."/>
            <person name="Uchiyama I."/>
            <person name="Ito T."/>
            <person name="Fujiyama A."/>
            <person name="Inagaki F."/>
            <person name="Takami H."/>
        </authorList>
    </citation>
    <scope>NUCLEOTIDE SEQUENCE</scope>
    <source>
        <strain evidence="1">Expedition CK06-06</strain>
    </source>
</reference>
<dbReference type="Gene3D" id="3.30.420.10">
    <property type="entry name" value="Ribonuclease H-like superfamily/Ribonuclease H"/>
    <property type="match status" value="1"/>
</dbReference>
<feature type="non-terminal residue" evidence="1">
    <location>
        <position position="195"/>
    </location>
</feature>
<dbReference type="InterPro" id="IPR036397">
    <property type="entry name" value="RNaseH_sf"/>
</dbReference>
<protein>
    <recommendedName>
        <fullName evidence="2">Integrase catalytic domain-containing protein</fullName>
    </recommendedName>
</protein>
<comment type="caution">
    <text evidence="1">The sequence shown here is derived from an EMBL/GenBank/DDBJ whole genome shotgun (WGS) entry which is preliminary data.</text>
</comment>
<proteinExistence type="predicted"/>
<sequence length="195" mass="23751">NEQLHQRFSTEEIKTFLEEYLNDKTKLFYILEILRITRRRFFQLLKEYRSDPDNFSIQYKRKRVTRQISKDVEKNIISELEKETSWQHILALQEAFLTWGIPFTYYVDSHSIFRFVQGRDSLWRKHYRLTDEVDTQWKMVIDEYKVKPIYALSPQAKGKIERPYRWMQDRIVRTCAREGIETIEEAGKVLENEAT</sequence>
<evidence type="ECO:0000313" key="1">
    <source>
        <dbReference type="EMBL" id="GAI52279.1"/>
    </source>
</evidence>
<evidence type="ECO:0008006" key="2">
    <source>
        <dbReference type="Google" id="ProtNLM"/>
    </source>
</evidence>
<organism evidence="1">
    <name type="scientific">marine sediment metagenome</name>
    <dbReference type="NCBI Taxonomy" id="412755"/>
    <lineage>
        <taxon>unclassified sequences</taxon>
        <taxon>metagenomes</taxon>
        <taxon>ecological metagenomes</taxon>
    </lineage>
</organism>
<gene>
    <name evidence="1" type="ORF">S06H3_59813</name>
</gene>